<name>A0A1Q4I1K7_9MYCO</name>
<accession>A0A1Q4I1K7</accession>
<proteinExistence type="predicted"/>
<dbReference type="OrthoDB" id="4870800at2"/>
<dbReference type="EMBL" id="MPNT01000002">
    <property type="protein sequence ID" value="OJZ75813.1"/>
    <property type="molecule type" value="Genomic_DNA"/>
</dbReference>
<evidence type="ECO:0000313" key="3">
    <source>
        <dbReference type="Proteomes" id="UP000186438"/>
    </source>
</evidence>
<comment type="caution">
    <text evidence="2">The sequence shown here is derived from an EMBL/GenBank/DDBJ whole genome shotgun (WGS) entry which is preliminary data.</text>
</comment>
<keyword evidence="2" id="KW-0238">DNA-binding</keyword>
<dbReference type="Pfam" id="PF12728">
    <property type="entry name" value="HTH_17"/>
    <property type="match status" value="1"/>
</dbReference>
<dbReference type="NCBIfam" id="TIGR01764">
    <property type="entry name" value="excise"/>
    <property type="match status" value="1"/>
</dbReference>
<feature type="domain" description="Helix-turn-helix" evidence="1">
    <location>
        <begin position="9"/>
        <end position="56"/>
    </location>
</feature>
<dbReference type="RefSeq" id="WP_073871764.1">
    <property type="nucleotide sequence ID" value="NZ_MPNT01000002.1"/>
</dbReference>
<dbReference type="AlphaFoldDB" id="A0A1Q4I1K7"/>
<reference evidence="2 3" key="1">
    <citation type="submission" date="2016-11" db="EMBL/GenBank/DDBJ databases">
        <title>Genome sequences of unsequenced Mycobacteria.</title>
        <authorList>
            <person name="Greninger A.L."/>
            <person name="Fang F."/>
            <person name="Jerome K.R."/>
        </authorList>
    </citation>
    <scope>NUCLEOTIDE SEQUENCE [LARGE SCALE GENOMIC DNA]</scope>
    <source>
        <strain evidence="2 3">M11</strain>
    </source>
</reference>
<dbReference type="GO" id="GO:0003677">
    <property type="term" value="F:DNA binding"/>
    <property type="evidence" value="ECO:0007669"/>
    <property type="project" value="UniProtKB-KW"/>
</dbReference>
<organism evidence="2 3">
    <name type="scientific">Mycobacterium paraffinicum</name>
    <dbReference type="NCBI Taxonomy" id="53378"/>
    <lineage>
        <taxon>Bacteria</taxon>
        <taxon>Bacillati</taxon>
        <taxon>Actinomycetota</taxon>
        <taxon>Actinomycetes</taxon>
        <taxon>Mycobacteriales</taxon>
        <taxon>Mycobacteriaceae</taxon>
        <taxon>Mycobacterium</taxon>
    </lineage>
</organism>
<evidence type="ECO:0000313" key="2">
    <source>
        <dbReference type="EMBL" id="OJZ75813.1"/>
    </source>
</evidence>
<sequence length="67" mass="7434">MPTTVVRRWVSIADTAEHLGITTKTVRQMIADGRLTAYRSGPRLIRLDLNEVDAAMRPLDRSAAVQA</sequence>
<dbReference type="InterPro" id="IPR010093">
    <property type="entry name" value="SinI_DNA-bd"/>
</dbReference>
<dbReference type="Proteomes" id="UP000186438">
    <property type="component" value="Unassembled WGS sequence"/>
</dbReference>
<keyword evidence="3" id="KW-1185">Reference proteome</keyword>
<dbReference type="InterPro" id="IPR041657">
    <property type="entry name" value="HTH_17"/>
</dbReference>
<evidence type="ECO:0000259" key="1">
    <source>
        <dbReference type="Pfam" id="PF12728"/>
    </source>
</evidence>
<protein>
    <submittedName>
        <fullName evidence="2">DNA-binding protein</fullName>
    </submittedName>
</protein>
<gene>
    <name evidence="2" type="ORF">BRW65_03905</name>
</gene>